<keyword evidence="2" id="KW-0812">Transmembrane</keyword>
<proteinExistence type="predicted"/>
<dbReference type="OrthoDB" id="28125at10239"/>
<keyword evidence="2" id="KW-0472">Membrane</keyword>
<protein>
    <recommendedName>
        <fullName evidence="5">Chitin-binding type-2 domain-containing protein</fullName>
    </recommendedName>
</protein>
<dbReference type="KEGG" id="vg:27429925"/>
<feature type="transmembrane region" description="Helical" evidence="2">
    <location>
        <begin position="6"/>
        <end position="25"/>
    </location>
</feature>
<sequence length="137" mass="15684">MNVSIGFIVCVLICIILYIILVNKLPPVIPKPPQIPKPPEPPTTPDSPKPIQIGHNFPPAALESFENFKEYIKTYCEVNNLPNHKFNNPIDPKRKCFTYYLCDARLLHCFSDEFFSYHNQECVNYERSDCGLLGIKG</sequence>
<name>A0A162GV05_9ABAC</name>
<organism evidence="3 4">
    <name type="scientific">Urbanus proteus nucleopolyhedrovirus</name>
    <dbReference type="NCBI Taxonomy" id="1675866"/>
    <lineage>
        <taxon>Viruses</taxon>
        <taxon>Viruses incertae sedis</taxon>
        <taxon>Naldaviricetes</taxon>
        <taxon>Lefavirales</taxon>
        <taxon>Baculoviridae</taxon>
        <taxon>Alphabaculovirus</taxon>
        <taxon>Alphabaculovirus urprotei</taxon>
    </lineage>
</organism>
<dbReference type="Proteomes" id="UP000201861">
    <property type="component" value="Segment"/>
</dbReference>
<feature type="region of interest" description="Disordered" evidence="1">
    <location>
        <begin position="33"/>
        <end position="53"/>
    </location>
</feature>
<feature type="compositionally biased region" description="Pro residues" evidence="1">
    <location>
        <begin position="33"/>
        <end position="48"/>
    </location>
</feature>
<keyword evidence="4" id="KW-1185">Reference proteome</keyword>
<accession>A0A162GV05</accession>
<evidence type="ECO:0000313" key="3">
    <source>
        <dbReference type="EMBL" id="AKR17384.1"/>
    </source>
</evidence>
<evidence type="ECO:0000256" key="1">
    <source>
        <dbReference type="SAM" id="MobiDB-lite"/>
    </source>
</evidence>
<evidence type="ECO:0000313" key="4">
    <source>
        <dbReference type="Proteomes" id="UP000201861"/>
    </source>
</evidence>
<reference evidence="3" key="1">
    <citation type="submission" date="2017-04" db="EMBL/GenBank/DDBJ databases">
        <title>Complete genome sequence of Urbanus proteus nucleopolyhedrovirus (UrprNPV).</title>
        <authorList>
            <person name="Santos E.R."/>
            <person name="Melo F.L."/>
            <person name="Sosa-Gomez D.R."/>
            <person name="Ribeiro B.M."/>
            <person name="Ardisson-Araujo D.M.P."/>
        </authorList>
    </citation>
    <scope>NUCLEOTIDE SEQUENCE [LARGE SCALE GENOMIC DNA]</scope>
    <source>
        <strain evidence="3">Southern Brazil</strain>
    </source>
</reference>
<evidence type="ECO:0000256" key="2">
    <source>
        <dbReference type="SAM" id="Phobius"/>
    </source>
</evidence>
<dbReference type="RefSeq" id="YP_009250079.1">
    <property type="nucleotide sequence ID" value="NC_029997.2"/>
</dbReference>
<dbReference type="EMBL" id="KR011717">
    <property type="protein sequence ID" value="AKR17384.1"/>
    <property type="molecule type" value="Genomic_DNA"/>
</dbReference>
<dbReference type="GeneID" id="27429925"/>
<keyword evidence="2" id="KW-1133">Transmembrane helix</keyword>
<evidence type="ECO:0008006" key="5">
    <source>
        <dbReference type="Google" id="ProtNLM"/>
    </source>
</evidence>